<evidence type="ECO:0000313" key="4">
    <source>
        <dbReference type="Proteomes" id="UP001442364"/>
    </source>
</evidence>
<reference evidence="3 4" key="1">
    <citation type="submission" date="2024-03" db="EMBL/GenBank/DDBJ databases">
        <title>Human intestinal bacterial collection.</title>
        <authorList>
            <person name="Pauvert C."/>
            <person name="Hitch T.C.A."/>
            <person name="Clavel T."/>
        </authorList>
    </citation>
    <scope>NUCLEOTIDE SEQUENCE [LARGE SCALE GENOMIC DNA]</scope>
    <source>
        <strain evidence="3 4">CLA-AA-H255</strain>
    </source>
</reference>
<accession>A0ABV1BT62</accession>
<feature type="transmembrane region" description="Helical" evidence="2">
    <location>
        <begin position="305"/>
        <end position="326"/>
    </location>
</feature>
<sequence>MGLFKFLKNNYDSDEDLKDLEELVYEDENGFRNKRSINDMIHSYQVGSYTGSNHNDDLEEELYKTAGSDASADESRGLTEKTKKQQADVLKEEEKYDHLLNSIQAQTLIRTVDKVNLGGAVNNTQDNLEEVDTAGFTGSEVGSFVKSQCDIMEEASRYIENAKVEYDSVTDYYEDIQRIENAPEDIKLKLMYAADRVDNLSVDRRIFKSPENKLSNKVYRMMESYEEDFPEALVKLRHDEEDYNTVLKNVRMIKGERSMYRIEANDLVKKQLRIKKYSVLMLALLVGVFVIFLLISAASPDDEHIGMFITVVILALTLSLGLFAYLKSTERKVYVTEVKLNKATALLNKYKIKYVNAVNVLEYEYSKYAVKSAFELEQKFQAYVEMKDEQRKILEITSNLNEAEAELTDILRQLGVIDTHIWIGQVKAILNPKEMVEVRHNLSIRRQKLREQIEYNESRIEDARNNIKNVTKKNKVHAKEAMQVLEIYEKRHKNN</sequence>
<name>A0ABV1BT62_9FIRM</name>
<dbReference type="RefSeq" id="WP_055174127.1">
    <property type="nucleotide sequence ID" value="NZ_JBBMEQ010000008.1"/>
</dbReference>
<proteinExistence type="predicted"/>
<dbReference type="EMBL" id="JBBMER010000002">
    <property type="protein sequence ID" value="MEQ2378945.1"/>
    <property type="molecule type" value="Genomic_DNA"/>
</dbReference>
<keyword evidence="2" id="KW-0472">Membrane</keyword>
<evidence type="ECO:0000256" key="2">
    <source>
        <dbReference type="SAM" id="Phobius"/>
    </source>
</evidence>
<keyword evidence="2" id="KW-1133">Transmembrane helix</keyword>
<feature type="coiled-coil region" evidence="1">
    <location>
        <begin position="386"/>
        <end position="413"/>
    </location>
</feature>
<organism evidence="3 4">
    <name type="scientific">[Lactobacillus] rogosae</name>
    <dbReference type="NCBI Taxonomy" id="706562"/>
    <lineage>
        <taxon>Bacteria</taxon>
        <taxon>Bacillati</taxon>
        <taxon>Bacillota</taxon>
        <taxon>Clostridia</taxon>
        <taxon>Lachnospirales</taxon>
        <taxon>Lachnospiraceae</taxon>
        <taxon>Lachnospira</taxon>
    </lineage>
</organism>
<gene>
    <name evidence="3" type="ORF">WMO14_03470</name>
</gene>
<feature type="transmembrane region" description="Helical" evidence="2">
    <location>
        <begin position="279"/>
        <end position="299"/>
    </location>
</feature>
<keyword evidence="2" id="KW-0812">Transmembrane</keyword>
<keyword evidence="1" id="KW-0175">Coiled coil</keyword>
<protein>
    <submittedName>
        <fullName evidence="3">Uncharacterized protein</fullName>
    </submittedName>
</protein>
<keyword evidence="4" id="KW-1185">Reference proteome</keyword>
<dbReference type="Proteomes" id="UP001442364">
    <property type="component" value="Unassembled WGS sequence"/>
</dbReference>
<evidence type="ECO:0000313" key="3">
    <source>
        <dbReference type="EMBL" id="MEQ2378945.1"/>
    </source>
</evidence>
<comment type="caution">
    <text evidence="3">The sequence shown here is derived from an EMBL/GenBank/DDBJ whole genome shotgun (WGS) entry which is preliminary data.</text>
</comment>
<feature type="coiled-coil region" evidence="1">
    <location>
        <begin position="446"/>
        <end position="480"/>
    </location>
</feature>
<evidence type="ECO:0000256" key="1">
    <source>
        <dbReference type="SAM" id="Coils"/>
    </source>
</evidence>